<keyword evidence="2" id="KW-0808">Transferase</keyword>
<proteinExistence type="predicted"/>
<dbReference type="InterPro" id="IPR029063">
    <property type="entry name" value="SAM-dependent_MTases_sf"/>
</dbReference>
<evidence type="ECO:0000313" key="2">
    <source>
        <dbReference type="EMBL" id="QTA78632.1"/>
    </source>
</evidence>
<evidence type="ECO:0000313" key="3">
    <source>
        <dbReference type="Proteomes" id="UP000663720"/>
    </source>
</evidence>
<dbReference type="PANTHER" id="PTHR24422:SF10">
    <property type="entry name" value="CHEMOTAXIS PROTEIN METHYLTRANSFERASE 2"/>
    <property type="match status" value="1"/>
</dbReference>
<sequence length="279" mass="32438">MEKFFKLILDELYKSRGIDLSGYRLELIEKRIGKHIKKLKTDPETCLNFLQKNPLECDRLIDSVLVNVSSFFRNPLVFEIIAQTLIPRIIEKKKHEKKREIRIWCAGCAAGEEAYSIAILIADALKNEDHSWWLPYIFATDISSESLKSAISGIYKRESLENTKLGIIDKYFITRENRYEVRPFIRKMVRFSRDDLTSDARFAPADSVFGSFDLILCRNVVIYFSMDLQKKVFKKLYTSLDKNSYLILGRADSPDSLTQSRLAAMDRTNRIFLKPEVPN</sequence>
<dbReference type="PRINTS" id="PR00996">
    <property type="entry name" value="CHERMTFRASE"/>
</dbReference>
<gene>
    <name evidence="2" type="primary">cheR2</name>
    <name evidence="2" type="ORF">dnl_08560</name>
</gene>
<dbReference type="SUPFAM" id="SSF53335">
    <property type="entry name" value="S-adenosyl-L-methionine-dependent methyltransferases"/>
    <property type="match status" value="1"/>
</dbReference>
<protein>
    <submittedName>
        <fullName evidence="2">Chemotaxis protein methyltransferase</fullName>
    </submittedName>
</protein>
<keyword evidence="2" id="KW-0489">Methyltransferase</keyword>
<accession>A0A975B4G7</accession>
<dbReference type="GO" id="GO:0008757">
    <property type="term" value="F:S-adenosylmethionine-dependent methyltransferase activity"/>
    <property type="evidence" value="ECO:0007669"/>
    <property type="project" value="InterPro"/>
</dbReference>
<dbReference type="GO" id="GO:0032259">
    <property type="term" value="P:methylation"/>
    <property type="evidence" value="ECO:0007669"/>
    <property type="project" value="UniProtKB-KW"/>
</dbReference>
<dbReference type="InterPro" id="IPR050903">
    <property type="entry name" value="Bact_Chemotaxis_MeTrfase"/>
</dbReference>
<dbReference type="SMART" id="SM00138">
    <property type="entry name" value="MeTrc"/>
    <property type="match status" value="1"/>
</dbReference>
<dbReference type="AlphaFoldDB" id="A0A975B4G7"/>
<dbReference type="SUPFAM" id="SSF47757">
    <property type="entry name" value="Chemotaxis receptor methyltransferase CheR, N-terminal domain"/>
    <property type="match status" value="1"/>
</dbReference>
<dbReference type="RefSeq" id="WP_207690462.1">
    <property type="nucleotide sequence ID" value="NZ_CP061799.1"/>
</dbReference>
<dbReference type="PROSITE" id="PS50123">
    <property type="entry name" value="CHER"/>
    <property type="match status" value="1"/>
</dbReference>
<dbReference type="InterPro" id="IPR022642">
    <property type="entry name" value="CheR_C"/>
</dbReference>
<dbReference type="Pfam" id="PF01739">
    <property type="entry name" value="CheR"/>
    <property type="match status" value="1"/>
</dbReference>
<reference evidence="2" key="1">
    <citation type="journal article" date="2021" name="Microb. Physiol.">
        <title>Proteogenomic Insights into the Physiology of Marine, Sulfate-Reducing, Filamentous Desulfonema limicola and Desulfonema magnum.</title>
        <authorList>
            <person name="Schnaars V."/>
            <person name="Wohlbrand L."/>
            <person name="Scheve S."/>
            <person name="Hinrichs C."/>
            <person name="Reinhardt R."/>
            <person name="Rabus R."/>
        </authorList>
    </citation>
    <scope>NUCLEOTIDE SEQUENCE</scope>
    <source>
        <strain evidence="2">5ac10</strain>
    </source>
</reference>
<keyword evidence="3" id="KW-1185">Reference proteome</keyword>
<feature type="domain" description="CheR-type methyltransferase" evidence="1">
    <location>
        <begin position="1"/>
        <end position="275"/>
    </location>
</feature>
<dbReference type="KEGG" id="dli:dnl_08560"/>
<name>A0A975B4G7_9BACT</name>
<evidence type="ECO:0000259" key="1">
    <source>
        <dbReference type="PROSITE" id="PS50123"/>
    </source>
</evidence>
<dbReference type="InterPro" id="IPR000780">
    <property type="entry name" value="CheR_MeTrfase"/>
</dbReference>
<dbReference type="Proteomes" id="UP000663720">
    <property type="component" value="Chromosome"/>
</dbReference>
<dbReference type="PANTHER" id="PTHR24422">
    <property type="entry name" value="CHEMOTAXIS PROTEIN METHYLTRANSFERASE"/>
    <property type="match status" value="1"/>
</dbReference>
<dbReference type="EMBL" id="CP061799">
    <property type="protein sequence ID" value="QTA78632.1"/>
    <property type="molecule type" value="Genomic_DNA"/>
</dbReference>
<dbReference type="Gene3D" id="3.40.50.150">
    <property type="entry name" value="Vaccinia Virus protein VP39"/>
    <property type="match status" value="1"/>
</dbReference>
<organism evidence="2 3">
    <name type="scientific">Desulfonema limicola</name>
    <dbReference type="NCBI Taxonomy" id="45656"/>
    <lineage>
        <taxon>Bacteria</taxon>
        <taxon>Pseudomonadati</taxon>
        <taxon>Thermodesulfobacteriota</taxon>
        <taxon>Desulfobacteria</taxon>
        <taxon>Desulfobacterales</taxon>
        <taxon>Desulfococcaceae</taxon>
        <taxon>Desulfonema</taxon>
    </lineage>
</organism>